<evidence type="ECO:0000313" key="5">
    <source>
        <dbReference type="Proteomes" id="UP000708208"/>
    </source>
</evidence>
<protein>
    <recommendedName>
        <fullName evidence="3">Activating transcription factor 7-interacting protein Fn3 domain-containing protein</fullName>
    </recommendedName>
</protein>
<feature type="coiled-coil region" evidence="1">
    <location>
        <begin position="297"/>
        <end position="324"/>
    </location>
</feature>
<organism evidence="4 5">
    <name type="scientific">Allacma fusca</name>
    <dbReference type="NCBI Taxonomy" id="39272"/>
    <lineage>
        <taxon>Eukaryota</taxon>
        <taxon>Metazoa</taxon>
        <taxon>Ecdysozoa</taxon>
        <taxon>Arthropoda</taxon>
        <taxon>Hexapoda</taxon>
        <taxon>Collembola</taxon>
        <taxon>Symphypleona</taxon>
        <taxon>Sminthuridae</taxon>
        <taxon>Allacma</taxon>
    </lineage>
</organism>
<evidence type="ECO:0000313" key="4">
    <source>
        <dbReference type="EMBL" id="CAG7716500.1"/>
    </source>
</evidence>
<name>A0A8J2JA80_9HEXA</name>
<evidence type="ECO:0000256" key="2">
    <source>
        <dbReference type="SAM" id="MobiDB-lite"/>
    </source>
</evidence>
<dbReference type="PANTHER" id="PTHR23210:SF26">
    <property type="entry name" value="ACTIVATING TRANSCRIPTION FACTOR 7-INTERACTING PROTEIN 1"/>
    <property type="match status" value="1"/>
</dbReference>
<dbReference type="InterPro" id="IPR026085">
    <property type="entry name" value="ATF7-int"/>
</dbReference>
<dbReference type="InterPro" id="IPR056565">
    <property type="entry name" value="Fn3_ATF7IP"/>
</dbReference>
<keyword evidence="5" id="KW-1185">Reference proteome</keyword>
<dbReference type="GO" id="GO:0006355">
    <property type="term" value="P:regulation of DNA-templated transcription"/>
    <property type="evidence" value="ECO:0007669"/>
    <property type="project" value="TreeGrafter"/>
</dbReference>
<feature type="region of interest" description="Disordered" evidence="2">
    <location>
        <begin position="121"/>
        <end position="207"/>
    </location>
</feature>
<dbReference type="PANTHER" id="PTHR23210">
    <property type="entry name" value="ACTIVATING TRANSCRIPTION FACTOR 7 INTERACTING PROTEIN"/>
    <property type="match status" value="1"/>
</dbReference>
<keyword evidence="1" id="KW-0175">Coiled coil</keyword>
<accession>A0A8J2JA80</accession>
<dbReference type="GO" id="GO:0005667">
    <property type="term" value="C:transcription regulator complex"/>
    <property type="evidence" value="ECO:0007669"/>
    <property type="project" value="TreeGrafter"/>
</dbReference>
<dbReference type="Pfam" id="PF16794">
    <property type="entry name" value="fn3_4"/>
    <property type="match status" value="1"/>
</dbReference>
<dbReference type="GO" id="GO:0003712">
    <property type="term" value="F:transcription coregulator activity"/>
    <property type="evidence" value="ECO:0007669"/>
    <property type="project" value="TreeGrafter"/>
</dbReference>
<reference evidence="4" key="1">
    <citation type="submission" date="2021-06" db="EMBL/GenBank/DDBJ databases">
        <authorList>
            <person name="Hodson N. C."/>
            <person name="Mongue J. A."/>
            <person name="Jaron S. K."/>
        </authorList>
    </citation>
    <scope>NUCLEOTIDE SEQUENCE</scope>
</reference>
<evidence type="ECO:0000256" key="1">
    <source>
        <dbReference type="SAM" id="Coils"/>
    </source>
</evidence>
<proteinExistence type="predicted"/>
<gene>
    <name evidence="4" type="ORF">AFUS01_LOCUS6007</name>
</gene>
<evidence type="ECO:0000259" key="3">
    <source>
        <dbReference type="Pfam" id="PF16794"/>
    </source>
</evidence>
<dbReference type="AlphaFoldDB" id="A0A8J2JA80"/>
<feature type="compositionally biased region" description="Polar residues" evidence="2">
    <location>
        <begin position="41"/>
        <end position="50"/>
    </location>
</feature>
<sequence>MAVVAESPIELVSSEPTEGMEMILDSESISMSSSEVSNSETDPNLQTSDMDVSPTKEETDESMSSISDELSRSKNLSPSEKPSNSPAPEDPTPALVTDAVLDICDTPIEACDITVETCAISPESSPSEGLSKDSAEGTVQVSPDPSVDPADLRSAPETPTEEEDEIKVIDASSPIDPKKEEQEEEEEEEEEDPKVKEPIPRDVITSTEAKVKSPSVTLKFESSKLEVVENNINKVIHKARSSALTPSDVKTELGEQIRALKKSDLETLITDKIIEAIAIHSNVGALSQKLIQSNTQRDRLFHKISNLQRQVTELSKAVRSVSENVGRNQKAVNKANQPIRFYRSVGVQVVLEGTVVNPPRKSTPVQGEIAKSILKSGNNNAQQTPPNVVGATRPLKPLINTLTPVPVGVQVGNVNPNLKRPLKPTITVAEVTKLADLQSQAQSKIRKVSTSPVGSVGASGGFLNGGATKITVTSAPARQPPALHQIRNPAAAAANKALTALGTKTVDLSVVDLTDDEMPAGRTALVPASSSNLVLNGSPSNVVLAQNGLQQYRLISPGQQFQFIQAGKSYQLVTSGAQTRPVFVSPASIQQPRMGQIRPATASTSPLVLRGMTSMIPTGQTTTTPISINGSQLLMRPVTSRPPTNTVSPMVAKQSFNIVTTRPGITVTTANPGNNKVTFSNGIGTSRITSQHFRPVAPQVNRVVTRPVEAVAKKFILPPLPPPAITGNPRRCSKDIPPRPELTLVEQNEGIVLSWTLKLGPNHAEIQTYQIYACQEPLFNSQKSAAWKRVGDVKALPLPMACTLSQFTDENRYHFIVRGVDVYNRTGPFCEASAIKLMKKS</sequence>
<dbReference type="EMBL" id="CAJVCH010039071">
    <property type="protein sequence ID" value="CAG7716500.1"/>
    <property type="molecule type" value="Genomic_DNA"/>
</dbReference>
<dbReference type="OrthoDB" id="2434995at2759"/>
<feature type="compositionally biased region" description="Acidic residues" evidence="2">
    <location>
        <begin position="182"/>
        <end position="192"/>
    </location>
</feature>
<dbReference type="Proteomes" id="UP000708208">
    <property type="component" value="Unassembled WGS sequence"/>
</dbReference>
<comment type="caution">
    <text evidence="4">The sequence shown here is derived from an EMBL/GenBank/DDBJ whole genome shotgun (WGS) entry which is preliminary data.</text>
</comment>
<dbReference type="GO" id="GO:0005634">
    <property type="term" value="C:nucleus"/>
    <property type="evidence" value="ECO:0007669"/>
    <property type="project" value="TreeGrafter"/>
</dbReference>
<feature type="compositionally biased region" description="Low complexity" evidence="2">
    <location>
        <begin position="26"/>
        <end position="40"/>
    </location>
</feature>
<feature type="domain" description="Activating transcription factor 7-interacting protein Fn3" evidence="3">
    <location>
        <begin position="736"/>
        <end position="832"/>
    </location>
</feature>
<feature type="region of interest" description="Disordered" evidence="2">
    <location>
        <begin position="1"/>
        <end position="98"/>
    </location>
</feature>
<feature type="compositionally biased region" description="Polar residues" evidence="2">
    <location>
        <begin position="62"/>
        <end position="86"/>
    </location>
</feature>